<evidence type="ECO:0000256" key="2">
    <source>
        <dbReference type="ARBA" id="ARBA00023125"/>
    </source>
</evidence>
<dbReference type="PANTHER" id="PTHR44688:SF16">
    <property type="entry name" value="DNA-BINDING TRANSCRIPTIONAL ACTIVATOR DEVR_DOSR"/>
    <property type="match status" value="1"/>
</dbReference>
<keyword evidence="2" id="KW-0238">DNA-binding</keyword>
<dbReference type="Gene3D" id="1.10.10.10">
    <property type="entry name" value="Winged helix-like DNA-binding domain superfamily/Winged helix DNA-binding domain"/>
    <property type="match status" value="1"/>
</dbReference>
<dbReference type="Pfam" id="PF00196">
    <property type="entry name" value="GerE"/>
    <property type="match status" value="1"/>
</dbReference>
<name>A0ABY1M756_RHORH</name>
<keyword evidence="1" id="KW-0805">Transcription regulation</keyword>
<dbReference type="CDD" id="cd06170">
    <property type="entry name" value="LuxR_C_like"/>
    <property type="match status" value="1"/>
</dbReference>
<sequence length="829" mass="89992">MDVPRTLPLSRRRLFSVLSAHSELAVIVGGPFSGKTTLVDTWLATDPCPEWAPVVIPEPAHDVTPETYWATVASSLCTSLGVDEPVAAEGSFDSLCSILVRHSRPVMFVLDGVRSVEAIEDRVGQLLRLGPQVRIVVTSRATGAWAEHVDGHPRRTIVGDDDLAFTVDETAALCRLFGLARDERTIEWITRRTEGFAAFVAAVCATLRAEKPDRVYGTDALDVLVDSAVDLVVMHVVAADPSLALSSRSVLVSAAPNTVTESSISALPHIDDSDAFLTVLAESGLIEACSTDEDSTDGETAWCYPEVVRRSLLRVGSAEYPEELWDARSALIDYWLQRSRPDIALEHAVERRDWRCAIDIVEKNWVALYGSGSLRSLGIVLLELLPDDMATNDRTVASLRTITRARNEAGEPGQWAFPQSFETILRLGSLRMQGAYDEAMEVCDGLATEPVPDFETLDDTTRHAHGLKYLNFGTVYLLGGRTTDAGTMLRRAHTAGRGVFVEREAAGKLALLEALRGRTHEATRWIEEELRHPPIMGEAEALVRTAGLVATALVALDRLDTGTAFRALSELGTPRHTEELWAAVMYARGRLALLSGVPADGLLYIDSELQHFSHRLTGISAVLVDAARADLHLALGEARAARELLDGSTHPLTAPARARLRLLGGDPGGAEVIVHRGDAAREHCPAVGAELALIGSVASLRLGRRTDARRHLQRAVVLAEHAGVTRPFVGVPPSAVRDILSLGVDLPIDLDSAMAEYGIFREIRVVVRLTPRERAVLEALLAGGTTSSIAKEQFVTLNTVKTQLRSLYRKLGVHSREEAIAQAHRLVVG</sequence>
<organism evidence="5 6">
    <name type="scientific">Rhodococcus rhodochrous J3</name>
    <dbReference type="NCBI Taxonomy" id="903528"/>
    <lineage>
        <taxon>Bacteria</taxon>
        <taxon>Bacillati</taxon>
        <taxon>Actinomycetota</taxon>
        <taxon>Actinomycetes</taxon>
        <taxon>Mycobacteriales</taxon>
        <taxon>Nocardiaceae</taxon>
        <taxon>Rhodococcus</taxon>
    </lineage>
</organism>
<keyword evidence="6" id="KW-1185">Reference proteome</keyword>
<dbReference type="PROSITE" id="PS50043">
    <property type="entry name" value="HTH_LUXR_2"/>
    <property type="match status" value="1"/>
</dbReference>
<dbReference type="InterPro" id="IPR036388">
    <property type="entry name" value="WH-like_DNA-bd_sf"/>
</dbReference>
<dbReference type="InterPro" id="IPR016032">
    <property type="entry name" value="Sig_transdc_resp-reg_C-effctor"/>
</dbReference>
<evidence type="ECO:0000313" key="6">
    <source>
        <dbReference type="Proteomes" id="UP000193566"/>
    </source>
</evidence>
<dbReference type="Proteomes" id="UP000193566">
    <property type="component" value="Unassembled WGS sequence"/>
</dbReference>
<dbReference type="PRINTS" id="PR00038">
    <property type="entry name" value="HTHLUXR"/>
</dbReference>
<comment type="caution">
    <text evidence="5">The sequence shown here is derived from an EMBL/GenBank/DDBJ whole genome shotgun (WGS) entry which is preliminary data.</text>
</comment>
<dbReference type="Gene3D" id="1.25.40.10">
    <property type="entry name" value="Tetratricopeptide repeat domain"/>
    <property type="match status" value="1"/>
</dbReference>
<feature type="domain" description="HTH luxR-type" evidence="4">
    <location>
        <begin position="762"/>
        <end position="827"/>
    </location>
</feature>
<dbReference type="InterPro" id="IPR027417">
    <property type="entry name" value="P-loop_NTPase"/>
</dbReference>
<evidence type="ECO:0000256" key="3">
    <source>
        <dbReference type="ARBA" id="ARBA00023163"/>
    </source>
</evidence>
<gene>
    <name evidence="5" type="ORF">SAMN02745947_01219</name>
</gene>
<protein>
    <submittedName>
        <fullName evidence="5">LuxR family transcriptional regulator, maltose regulon positive regulatory protein</fullName>
    </submittedName>
</protein>
<evidence type="ECO:0000313" key="5">
    <source>
        <dbReference type="EMBL" id="SMG20326.1"/>
    </source>
</evidence>
<dbReference type="SMART" id="SM00421">
    <property type="entry name" value="HTH_LUXR"/>
    <property type="match status" value="1"/>
</dbReference>
<keyword evidence="3" id="KW-0804">Transcription</keyword>
<dbReference type="Gene3D" id="3.40.50.300">
    <property type="entry name" value="P-loop containing nucleotide triphosphate hydrolases"/>
    <property type="match status" value="1"/>
</dbReference>
<evidence type="ECO:0000256" key="1">
    <source>
        <dbReference type="ARBA" id="ARBA00023015"/>
    </source>
</evidence>
<dbReference type="PANTHER" id="PTHR44688">
    <property type="entry name" value="DNA-BINDING TRANSCRIPTIONAL ACTIVATOR DEVR_DOSR"/>
    <property type="match status" value="1"/>
</dbReference>
<reference evidence="5 6" key="1">
    <citation type="submission" date="2017-04" db="EMBL/GenBank/DDBJ databases">
        <authorList>
            <person name="Varghese N."/>
            <person name="Submissions S."/>
        </authorList>
    </citation>
    <scope>NUCLEOTIDE SEQUENCE [LARGE SCALE GENOMIC DNA]</scope>
    <source>
        <strain evidence="5 6">J3</strain>
    </source>
</reference>
<dbReference type="InterPro" id="IPR000792">
    <property type="entry name" value="Tscrpt_reg_LuxR_C"/>
</dbReference>
<evidence type="ECO:0000259" key="4">
    <source>
        <dbReference type="PROSITE" id="PS50043"/>
    </source>
</evidence>
<accession>A0ABY1M756</accession>
<dbReference type="SUPFAM" id="SSF46894">
    <property type="entry name" value="C-terminal effector domain of the bipartite response regulators"/>
    <property type="match status" value="1"/>
</dbReference>
<proteinExistence type="predicted"/>
<dbReference type="InterPro" id="IPR011990">
    <property type="entry name" value="TPR-like_helical_dom_sf"/>
</dbReference>
<dbReference type="EMBL" id="FXAV01000002">
    <property type="protein sequence ID" value="SMG20326.1"/>
    <property type="molecule type" value="Genomic_DNA"/>
</dbReference>